<dbReference type="SUPFAM" id="SSF56784">
    <property type="entry name" value="HAD-like"/>
    <property type="match status" value="1"/>
</dbReference>
<dbReference type="Pfam" id="PF13344">
    <property type="entry name" value="Hydrolase_6"/>
    <property type="match status" value="1"/>
</dbReference>
<dbReference type="InterPro" id="IPR023214">
    <property type="entry name" value="HAD_sf"/>
</dbReference>
<name>A0A4D7BCR9_9HYPH</name>
<keyword evidence="2" id="KW-1185">Reference proteome</keyword>
<gene>
    <name evidence="1" type="ORF">E8M01_16930</name>
</gene>
<evidence type="ECO:0000313" key="1">
    <source>
        <dbReference type="EMBL" id="QCI65747.1"/>
    </source>
</evidence>
<dbReference type="Pfam" id="PF13242">
    <property type="entry name" value="Hydrolase_like"/>
    <property type="match status" value="1"/>
</dbReference>
<dbReference type="InterPro" id="IPR036412">
    <property type="entry name" value="HAD-like_sf"/>
</dbReference>
<dbReference type="GO" id="GO:0016791">
    <property type="term" value="F:phosphatase activity"/>
    <property type="evidence" value="ECO:0007669"/>
    <property type="project" value="TreeGrafter"/>
</dbReference>
<dbReference type="InterPro" id="IPR006357">
    <property type="entry name" value="HAD-SF_hydro_IIA"/>
</dbReference>
<sequence>MTTTIALPPTIDGLSTIASQYDLVLSDVWGVLHNGMKAHPAASAALMAIRRQGVPVVLISNAPRQSPVVVGQLDRLGIPRAAYDAVVTSGDVSRDYIRTRPGEPVHHVGPKRDLVIFEDIGTRLVGIDEAAYVVCTGLVDDRSETPDDYTERLERMRARNLFFVCGNPDKVVEVGDSLIYCAGAIGDRYQSMGGEVLYAGKPFEPAYETCFGFAERITGKPVDRTRVLAIGDAMRTDVAGAARMGIDCLFLAEGIHAELLLGPDGLKPAGLAALVAETGLHPRYVMPRLTW</sequence>
<proteinExistence type="predicted"/>
<dbReference type="NCBIfam" id="TIGR01459">
    <property type="entry name" value="HAD-SF-IIA-hyp4"/>
    <property type="match status" value="1"/>
</dbReference>
<dbReference type="RefSeq" id="WP_136961193.1">
    <property type="nucleotide sequence ID" value="NZ_CP039690.1"/>
</dbReference>
<dbReference type="PANTHER" id="PTHR19288:SF90">
    <property type="entry name" value="OS08G0542600 PROTEIN"/>
    <property type="match status" value="1"/>
</dbReference>
<dbReference type="NCBIfam" id="TIGR01460">
    <property type="entry name" value="HAD-SF-IIA"/>
    <property type="match status" value="1"/>
</dbReference>
<evidence type="ECO:0000313" key="2">
    <source>
        <dbReference type="Proteomes" id="UP000298781"/>
    </source>
</evidence>
<dbReference type="Gene3D" id="3.40.50.1000">
    <property type="entry name" value="HAD superfamily/HAD-like"/>
    <property type="match status" value="2"/>
</dbReference>
<keyword evidence="1" id="KW-0378">Hydrolase</keyword>
<dbReference type="Proteomes" id="UP000298781">
    <property type="component" value="Chromosome"/>
</dbReference>
<reference evidence="1 2" key="1">
    <citation type="submission" date="2019-04" db="EMBL/GenBank/DDBJ databases">
        <title>Phreatobacter aquaticus sp. nov.</title>
        <authorList>
            <person name="Choi A."/>
        </authorList>
    </citation>
    <scope>NUCLEOTIDE SEQUENCE [LARGE SCALE GENOMIC DNA]</scope>
    <source>
        <strain evidence="1 2">KCTC 52518</strain>
    </source>
</reference>
<dbReference type="EMBL" id="CP039690">
    <property type="protein sequence ID" value="QCI65747.1"/>
    <property type="molecule type" value="Genomic_DNA"/>
</dbReference>
<accession>A0A4D7BCR9</accession>
<organism evidence="1 2">
    <name type="scientific">Phreatobacter stygius</name>
    <dbReference type="NCBI Taxonomy" id="1940610"/>
    <lineage>
        <taxon>Bacteria</taxon>
        <taxon>Pseudomonadati</taxon>
        <taxon>Pseudomonadota</taxon>
        <taxon>Alphaproteobacteria</taxon>
        <taxon>Hyphomicrobiales</taxon>
        <taxon>Phreatobacteraceae</taxon>
        <taxon>Phreatobacter</taxon>
    </lineage>
</organism>
<dbReference type="AlphaFoldDB" id="A0A4D7BCR9"/>
<dbReference type="KEGG" id="pstg:E8M01_16930"/>
<dbReference type="InterPro" id="IPR006356">
    <property type="entry name" value="HAD-SF_hydro_IIA_hyp3"/>
</dbReference>
<dbReference type="GO" id="GO:0005737">
    <property type="term" value="C:cytoplasm"/>
    <property type="evidence" value="ECO:0007669"/>
    <property type="project" value="TreeGrafter"/>
</dbReference>
<dbReference type="CDD" id="cd07525">
    <property type="entry name" value="HAD_like"/>
    <property type="match status" value="1"/>
</dbReference>
<protein>
    <submittedName>
        <fullName evidence="1">TIGR01459 family HAD-type hydrolase</fullName>
    </submittedName>
</protein>
<dbReference type="OrthoDB" id="9791073at2"/>
<dbReference type="PANTHER" id="PTHR19288">
    <property type="entry name" value="4-NITROPHENYLPHOSPHATASE-RELATED"/>
    <property type="match status" value="1"/>
</dbReference>